<dbReference type="Gene3D" id="1.10.3330.10">
    <property type="entry name" value="Oxo-4-hydroxy-4-carboxy-5-ureidoimidazoline decarboxylase"/>
    <property type="match status" value="1"/>
</dbReference>
<keyword evidence="9" id="KW-1185">Reference proteome</keyword>
<evidence type="ECO:0000256" key="5">
    <source>
        <dbReference type="ARBA" id="ARBA00022793"/>
    </source>
</evidence>
<comment type="caution">
    <text evidence="8">The sequence shown here is derived from an EMBL/GenBank/DDBJ whole genome shotgun (WGS) entry which is preliminary data.</text>
</comment>
<evidence type="ECO:0000259" key="7">
    <source>
        <dbReference type="Pfam" id="PF09349"/>
    </source>
</evidence>
<feature type="domain" description="Oxo-4-hydroxy-4-carboxy-5-ureidoimidazoline decarboxylase" evidence="7">
    <location>
        <begin position="8"/>
        <end position="159"/>
    </location>
</feature>
<dbReference type="EC" id="4.1.1.97" evidence="3"/>
<evidence type="ECO:0000256" key="1">
    <source>
        <dbReference type="ARBA" id="ARBA00001163"/>
    </source>
</evidence>
<dbReference type="PANTHER" id="PTHR43466:SF1">
    <property type="entry name" value="2-OXO-4-HYDROXY-4-CARBOXY-5-UREIDOIMIDAZOLINE DECARBOXYLASE-RELATED"/>
    <property type="match status" value="1"/>
</dbReference>
<accession>A0ABS0F4Z2</accession>
<dbReference type="InterPro" id="IPR018020">
    <property type="entry name" value="OHCU_decarboxylase"/>
</dbReference>
<keyword evidence="5" id="KW-0210">Decarboxylase</keyword>
<keyword evidence="4" id="KW-0659">Purine metabolism</keyword>
<evidence type="ECO:0000256" key="6">
    <source>
        <dbReference type="ARBA" id="ARBA00023239"/>
    </source>
</evidence>
<evidence type="ECO:0000313" key="9">
    <source>
        <dbReference type="Proteomes" id="UP000642910"/>
    </source>
</evidence>
<reference evidence="8 9" key="1">
    <citation type="submission" date="2020-11" db="EMBL/GenBank/DDBJ databases">
        <title>Genomic insight of Alicyclobacillus mali FL 18 reveals a new arsenic-resistant strain, with potential in environmental biotechnology.</title>
        <authorList>
            <person name="Fiorentino G."/>
            <person name="Gallo G."/>
            <person name="Aulitto M."/>
        </authorList>
    </citation>
    <scope>NUCLEOTIDE SEQUENCE [LARGE SCALE GENOMIC DNA]</scope>
    <source>
        <strain evidence="8 9">FL 18</strain>
    </source>
</reference>
<comment type="catalytic activity">
    <reaction evidence="1">
        <text>5-hydroxy-2-oxo-4-ureido-2,5-dihydro-1H-imidazole-5-carboxylate + H(+) = (S)-allantoin + CO2</text>
        <dbReference type="Rhea" id="RHEA:26301"/>
        <dbReference type="ChEBI" id="CHEBI:15378"/>
        <dbReference type="ChEBI" id="CHEBI:15678"/>
        <dbReference type="ChEBI" id="CHEBI:16526"/>
        <dbReference type="ChEBI" id="CHEBI:58639"/>
        <dbReference type="EC" id="4.1.1.97"/>
    </reaction>
</comment>
<dbReference type="PANTHER" id="PTHR43466">
    <property type="entry name" value="2-OXO-4-HYDROXY-4-CARBOXY-5-UREIDOIMIDAZOLINE DECARBOXYLASE-RELATED"/>
    <property type="match status" value="1"/>
</dbReference>
<evidence type="ECO:0000256" key="3">
    <source>
        <dbReference type="ARBA" id="ARBA00012257"/>
    </source>
</evidence>
<dbReference type="NCBIfam" id="TIGR03164">
    <property type="entry name" value="UHCUDC"/>
    <property type="match status" value="1"/>
</dbReference>
<sequence length="167" mass="19020">MTPGAWQELKKAAFLEIYGDCFEHSPHFAARLYDLGPFSDWAEVDRAVRSVVFQAPQPEQEALIQAHPRLGEQNPMSALSSQEQRRSGLASLDPERAAELQQLTRTYEEKFGFPFVLCVHGKQTEDILESVRERLNQTQEAEFQRALEEICCIALQRLKARSAVTRS</sequence>
<dbReference type="InterPro" id="IPR036778">
    <property type="entry name" value="OHCU_decarboxylase_sf"/>
</dbReference>
<dbReference type="Pfam" id="PF09349">
    <property type="entry name" value="OHCU_decarbox"/>
    <property type="match status" value="1"/>
</dbReference>
<proteinExistence type="predicted"/>
<dbReference type="SUPFAM" id="SSF158694">
    <property type="entry name" value="UraD-Like"/>
    <property type="match status" value="1"/>
</dbReference>
<dbReference type="Proteomes" id="UP000642910">
    <property type="component" value="Unassembled WGS sequence"/>
</dbReference>
<comment type="pathway">
    <text evidence="2">Purine metabolism; urate degradation; (S)-allantoin from urate: step 3/3.</text>
</comment>
<organism evidence="8 9">
    <name type="scientific">Alicyclobacillus mali</name>
    <name type="common">ex Roth et al. 2021</name>
    <dbReference type="NCBI Taxonomy" id="1123961"/>
    <lineage>
        <taxon>Bacteria</taxon>
        <taxon>Bacillati</taxon>
        <taxon>Bacillota</taxon>
        <taxon>Bacilli</taxon>
        <taxon>Bacillales</taxon>
        <taxon>Alicyclobacillaceae</taxon>
        <taxon>Alicyclobacillus</taxon>
    </lineage>
</organism>
<evidence type="ECO:0000256" key="2">
    <source>
        <dbReference type="ARBA" id="ARBA00004754"/>
    </source>
</evidence>
<keyword evidence="6 8" id="KW-0456">Lyase</keyword>
<evidence type="ECO:0000313" key="8">
    <source>
        <dbReference type="EMBL" id="MBF8378373.1"/>
    </source>
</evidence>
<dbReference type="GO" id="GO:0051997">
    <property type="term" value="F:2-oxo-4-hydroxy-4-carboxy-5-ureidoimidazoline decarboxylase activity"/>
    <property type="evidence" value="ECO:0007669"/>
    <property type="project" value="UniProtKB-EC"/>
</dbReference>
<dbReference type="EMBL" id="JADPKZ010000044">
    <property type="protein sequence ID" value="MBF8378373.1"/>
    <property type="molecule type" value="Genomic_DNA"/>
</dbReference>
<evidence type="ECO:0000256" key="4">
    <source>
        <dbReference type="ARBA" id="ARBA00022631"/>
    </source>
</evidence>
<gene>
    <name evidence="8" type="primary">uraD</name>
    <name evidence="8" type="ORF">IW967_10935</name>
</gene>
<name>A0ABS0F4Z2_9BACL</name>
<protein>
    <recommendedName>
        <fullName evidence="3">2-oxo-4-hydroxy-4-carboxy-5-ureidoimidazoline decarboxylase</fullName>
        <ecNumber evidence="3">4.1.1.97</ecNumber>
    </recommendedName>
</protein>
<dbReference type="RefSeq" id="WP_195867868.1">
    <property type="nucleotide sequence ID" value="NZ_JADPKZ010000044.1"/>
</dbReference>
<dbReference type="InterPro" id="IPR017580">
    <property type="entry name" value="OHCU_decarboxylase-1"/>
</dbReference>